<proteinExistence type="inferred from homology"/>
<keyword evidence="5 7" id="KW-0157">Chromophore</keyword>
<keyword evidence="9" id="KW-0456">Lyase</keyword>
<gene>
    <name evidence="9" type="ORF">B7Y86_05280</name>
</gene>
<comment type="caution">
    <text evidence="9">The sequence shown here is derived from an EMBL/GenBank/DDBJ whole genome shotgun (WGS) entry which is preliminary data.</text>
</comment>
<dbReference type="InterPro" id="IPR036155">
    <property type="entry name" value="Crypto/Photolyase_N_sf"/>
</dbReference>
<accession>A0A258HMQ9</accession>
<dbReference type="GO" id="GO:0071949">
    <property type="term" value="F:FAD binding"/>
    <property type="evidence" value="ECO:0007669"/>
    <property type="project" value="TreeGrafter"/>
</dbReference>
<dbReference type="AlphaFoldDB" id="A0A258HMQ9"/>
<dbReference type="InterPro" id="IPR005101">
    <property type="entry name" value="Cryptochr/Photolyase_FAD-bd"/>
</dbReference>
<organism evidence="9">
    <name type="scientific">Brevundimonas subvibrioides</name>
    <dbReference type="NCBI Taxonomy" id="74313"/>
    <lineage>
        <taxon>Bacteria</taxon>
        <taxon>Pseudomonadati</taxon>
        <taxon>Pseudomonadota</taxon>
        <taxon>Alphaproteobacteria</taxon>
        <taxon>Caulobacterales</taxon>
        <taxon>Caulobacteraceae</taxon>
        <taxon>Brevundimonas</taxon>
    </lineage>
</organism>
<dbReference type="PANTHER" id="PTHR11455">
    <property type="entry name" value="CRYPTOCHROME"/>
    <property type="match status" value="1"/>
</dbReference>
<dbReference type="InterPro" id="IPR036134">
    <property type="entry name" value="Crypto/Photolyase_FAD-like_sf"/>
</dbReference>
<dbReference type="SUPFAM" id="SSF52425">
    <property type="entry name" value="Cryptochrome/photolyase, N-terminal domain"/>
    <property type="match status" value="1"/>
</dbReference>
<dbReference type="NCBIfam" id="TIGR02765">
    <property type="entry name" value="crypto_DASH"/>
    <property type="match status" value="1"/>
</dbReference>
<comment type="cofactor">
    <cofactor evidence="7">
        <name>(6R)-5,10-methylene-5,6,7,8-tetrahydrofolate</name>
        <dbReference type="ChEBI" id="CHEBI:15636"/>
    </cofactor>
    <text evidence="7">Binds 1 5,10-methenyltetrahydrofolate (MTHF) per subunit.</text>
</comment>
<evidence type="ECO:0000259" key="8">
    <source>
        <dbReference type="PROSITE" id="PS51645"/>
    </source>
</evidence>
<dbReference type="PROSITE" id="PS51645">
    <property type="entry name" value="PHR_CRY_ALPHA_BETA"/>
    <property type="match status" value="1"/>
</dbReference>
<feature type="binding site" evidence="6">
    <location>
        <position position="228"/>
    </location>
    <ligand>
        <name>FAD</name>
        <dbReference type="ChEBI" id="CHEBI:57692"/>
    </ligand>
</feature>
<dbReference type="GO" id="GO:0000719">
    <property type="term" value="P:photoreactive repair"/>
    <property type="evidence" value="ECO:0007669"/>
    <property type="project" value="TreeGrafter"/>
</dbReference>
<comment type="cofactor">
    <cofactor evidence="6 7">
        <name>FAD</name>
        <dbReference type="ChEBI" id="CHEBI:57692"/>
    </cofactor>
    <text evidence="6 7">Binds 1 FAD per subunit.</text>
</comment>
<dbReference type="InterPro" id="IPR006050">
    <property type="entry name" value="DNA_photolyase_N"/>
</dbReference>
<protein>
    <recommendedName>
        <fullName evidence="2 7">Cryptochrome DASH</fullName>
    </recommendedName>
</protein>
<evidence type="ECO:0000256" key="6">
    <source>
        <dbReference type="PIRSR" id="PIRSR602081-1"/>
    </source>
</evidence>
<dbReference type="Pfam" id="PF03441">
    <property type="entry name" value="FAD_binding_7"/>
    <property type="match status" value="1"/>
</dbReference>
<evidence type="ECO:0000256" key="4">
    <source>
        <dbReference type="ARBA" id="ARBA00022827"/>
    </source>
</evidence>
<evidence type="ECO:0000256" key="5">
    <source>
        <dbReference type="ARBA" id="ARBA00022991"/>
    </source>
</evidence>
<dbReference type="Gene3D" id="1.25.40.80">
    <property type="match status" value="1"/>
</dbReference>
<evidence type="ECO:0000256" key="7">
    <source>
        <dbReference type="RuleBase" id="RU367151"/>
    </source>
</evidence>
<keyword evidence="4 6" id="KW-0274">FAD</keyword>
<dbReference type="InterPro" id="IPR002081">
    <property type="entry name" value="Cryptochrome/DNA_photolyase_1"/>
</dbReference>
<dbReference type="SUPFAM" id="SSF48173">
    <property type="entry name" value="Cryptochrome/photolyase FAD-binding domain"/>
    <property type="match status" value="1"/>
</dbReference>
<feature type="domain" description="Photolyase/cryptochrome alpha/beta" evidence="8">
    <location>
        <begin position="2"/>
        <end position="132"/>
    </location>
</feature>
<dbReference type="Gene3D" id="1.10.579.10">
    <property type="entry name" value="DNA Cyclobutane Dipyrimidine Photolyase, subunit A, domain 3"/>
    <property type="match status" value="1"/>
</dbReference>
<evidence type="ECO:0000313" key="9">
    <source>
        <dbReference type="EMBL" id="OYX57877.1"/>
    </source>
</evidence>
<dbReference type="Pfam" id="PF00875">
    <property type="entry name" value="DNA_photolyase"/>
    <property type="match status" value="1"/>
</dbReference>
<comment type="similarity">
    <text evidence="1 7">Belongs to the DNA photolyase class-1 family.</text>
</comment>
<dbReference type="GO" id="GO:0003913">
    <property type="term" value="F:DNA photolyase activity"/>
    <property type="evidence" value="ECO:0007669"/>
    <property type="project" value="InterPro"/>
</dbReference>
<dbReference type="PANTHER" id="PTHR11455:SF22">
    <property type="entry name" value="CRYPTOCHROME DASH"/>
    <property type="match status" value="1"/>
</dbReference>
<dbReference type="Proteomes" id="UP000216147">
    <property type="component" value="Unassembled WGS sequence"/>
</dbReference>
<evidence type="ECO:0000256" key="1">
    <source>
        <dbReference type="ARBA" id="ARBA00005862"/>
    </source>
</evidence>
<dbReference type="PRINTS" id="PR00147">
    <property type="entry name" value="DNAPHOTLYASE"/>
</dbReference>
<keyword evidence="3 6" id="KW-0285">Flavoprotein</keyword>
<comment type="function">
    <text evidence="7">May have a photoreceptor function.</text>
</comment>
<evidence type="ECO:0000256" key="3">
    <source>
        <dbReference type="ARBA" id="ARBA00022630"/>
    </source>
</evidence>
<reference evidence="9" key="1">
    <citation type="submission" date="2017-03" db="EMBL/GenBank/DDBJ databases">
        <title>Lifting the veil on microbial sulfur biogeochemistry in mining wastewaters.</title>
        <authorList>
            <person name="Kantor R.S."/>
            <person name="Colenbrander Nelson T."/>
            <person name="Marshall S."/>
            <person name="Bennett D."/>
            <person name="Apte S."/>
            <person name="Camacho D."/>
            <person name="Thomas B.C."/>
            <person name="Warren L.A."/>
            <person name="Banfield J.F."/>
        </authorList>
    </citation>
    <scope>NUCLEOTIDE SEQUENCE [LARGE SCALE GENOMIC DNA]</scope>
    <source>
        <strain evidence="9">32-68-21</strain>
    </source>
</reference>
<feature type="binding site" evidence="6">
    <location>
        <begin position="377"/>
        <end position="379"/>
    </location>
    <ligand>
        <name>FAD</name>
        <dbReference type="ChEBI" id="CHEBI:57692"/>
    </ligand>
</feature>
<dbReference type="GO" id="GO:0003677">
    <property type="term" value="F:DNA binding"/>
    <property type="evidence" value="ECO:0007669"/>
    <property type="project" value="TreeGrafter"/>
</dbReference>
<name>A0A258HMQ9_9CAUL</name>
<sequence>MSLCIYWFRNDLRLTDNPAFRAACDSSSRLLPVYVVSPGETAPTAWGFERWGPLKRRFRDQAVAGLKSALIDRGSDLVVLEGDPVQVLSDLAQALGADRVVCETIAAPEELAQVDALRALGISVEDHWQSSLVDLADLPFAIRDLPEVFTPFRKAVEAAGFPSVRPLSPPHAAPPLPQPYLGAHRSAITQAPDPRSSFPFDTAAFDGAESAALRHVQSYFSGRLAQTYKATRNGLSGAAYSTKLSPWLATGALSARTAFASLREHQARHGANEGAEWIGVELLWRDYFRLSSLKHGARLFRHQGLSRLPKPSHDPEHFARWSAGETGQPFVDAGMRELATTGYLSNRLRQVVASYLVHDLECDWRAGAAWFEAQLIDFDVCSNQGNWLYIAGRGADPRNGRRFDPEQQAGHYDPDGAYRRLWNAL</sequence>
<evidence type="ECO:0000256" key="2">
    <source>
        <dbReference type="ARBA" id="ARBA00017881"/>
    </source>
</evidence>
<dbReference type="InterPro" id="IPR014729">
    <property type="entry name" value="Rossmann-like_a/b/a_fold"/>
</dbReference>
<feature type="binding site" evidence="6">
    <location>
        <begin position="241"/>
        <end position="245"/>
    </location>
    <ligand>
        <name>FAD</name>
        <dbReference type="ChEBI" id="CHEBI:57692"/>
    </ligand>
</feature>
<dbReference type="EMBL" id="NCEQ01000004">
    <property type="protein sequence ID" value="OYX57877.1"/>
    <property type="molecule type" value="Genomic_DNA"/>
</dbReference>
<dbReference type="Gene3D" id="3.40.50.620">
    <property type="entry name" value="HUPs"/>
    <property type="match status" value="1"/>
</dbReference>
<dbReference type="InterPro" id="IPR014133">
    <property type="entry name" value="Cry_DASH"/>
</dbReference>